<accession>A0A6C0DMA5</accession>
<reference evidence="1" key="1">
    <citation type="journal article" date="2020" name="Nature">
        <title>Giant virus diversity and host interactions through global metagenomics.</title>
        <authorList>
            <person name="Schulz F."/>
            <person name="Roux S."/>
            <person name="Paez-Espino D."/>
            <person name="Jungbluth S."/>
            <person name="Walsh D.A."/>
            <person name="Denef V.J."/>
            <person name="McMahon K.D."/>
            <person name="Konstantinidis K.T."/>
            <person name="Eloe-Fadrosh E.A."/>
            <person name="Kyrpides N.C."/>
            <person name="Woyke T."/>
        </authorList>
    </citation>
    <scope>NUCLEOTIDE SEQUENCE</scope>
    <source>
        <strain evidence="1">GVMAG-M-3300023174-24</strain>
    </source>
</reference>
<dbReference type="AlphaFoldDB" id="A0A6C0DMA5"/>
<name>A0A6C0DMA5_9ZZZZ</name>
<sequence length="515" mass="61928">MKLDKLPYFFNVKTYKELNPDLQYLSDEDAIKHYKNNGFDEKRKYCIIKTAILFHVGNIDVFLKIYKNQPHFFKRNILIFITLHNKDFISTISQYIPNVFFTIIENKGADIGGFLKNMKLLIEHPNYNDIEYIYFMHTKTNDNWRRDLLLPLSSNYKKIESMLKYKSDTPIIVGCEKYCYRNKGTNRNYIKDIFDRNQPHFDNFIYVDWREYIDDYIFENKNIKDSKNIYRDLNINPQFYKNYETDLKLLTNNEAVNQFKNHGINEYYRINNPCYIKKFGKESYFIAGTIFMCNKKYFRIFEGIHFDTEYDILETGYVLNTIPRKIHAWEYLFGLLVYCMNGHIVSIDEKGNMNDMINKHNEFNVDIYRNCNMDFKHYHYNDVDLLNHFNRHGKNENRISSKIQLYKQQSLINQDLLKANIAICLKIPPENYSYEYKNVLVKIFELSSNGNLIDIYLGVEDKNMNYGSYHGLSVINKNIYFIVDAIKKYEVITVEDYNFYLGFNLQRKYKDVMKM</sequence>
<evidence type="ECO:0000313" key="1">
    <source>
        <dbReference type="EMBL" id="QHT17404.1"/>
    </source>
</evidence>
<organism evidence="1">
    <name type="scientific">viral metagenome</name>
    <dbReference type="NCBI Taxonomy" id="1070528"/>
    <lineage>
        <taxon>unclassified sequences</taxon>
        <taxon>metagenomes</taxon>
        <taxon>organismal metagenomes</taxon>
    </lineage>
</organism>
<proteinExistence type="predicted"/>
<dbReference type="EMBL" id="MN739634">
    <property type="protein sequence ID" value="QHT17404.1"/>
    <property type="molecule type" value="Genomic_DNA"/>
</dbReference>
<protein>
    <submittedName>
        <fullName evidence="1">Uncharacterized protein</fullName>
    </submittedName>
</protein>